<dbReference type="EC" id="6.2.1.-" evidence="3"/>
<dbReference type="EMBL" id="FO117623">
    <property type="protein sequence ID" value="CCG05187.1"/>
    <property type="molecule type" value="Genomic_DNA"/>
</dbReference>
<evidence type="ECO:0000313" key="3">
    <source>
        <dbReference type="EMBL" id="CCG05187.1"/>
    </source>
</evidence>
<dbReference type="PANTHER" id="PTHR43201:SF5">
    <property type="entry name" value="MEDIUM-CHAIN ACYL-COA LIGASE ACSF2, MITOCHONDRIAL"/>
    <property type="match status" value="1"/>
</dbReference>
<proteinExistence type="inferred from homology"/>
<dbReference type="Gene3D" id="3.40.50.12780">
    <property type="entry name" value="N-terminal domain of ligase-like"/>
    <property type="match status" value="1"/>
</dbReference>
<evidence type="ECO:0000256" key="2">
    <source>
        <dbReference type="ARBA" id="ARBA00022598"/>
    </source>
</evidence>
<gene>
    <name evidence="3" type="ordered locus">BLASA_4375</name>
</gene>
<accession>H6RNN9</accession>
<dbReference type="SUPFAM" id="SSF56801">
    <property type="entry name" value="Acetyl-CoA synthetase-like"/>
    <property type="match status" value="1"/>
</dbReference>
<name>H6RNN9_BLASD</name>
<dbReference type="eggNOG" id="COG0318">
    <property type="taxonomic scope" value="Bacteria"/>
</dbReference>
<dbReference type="GO" id="GO:0031956">
    <property type="term" value="F:medium-chain fatty acid-CoA ligase activity"/>
    <property type="evidence" value="ECO:0007669"/>
    <property type="project" value="TreeGrafter"/>
</dbReference>
<dbReference type="STRING" id="1146883.BLASA_4375"/>
<organism evidence="3 4">
    <name type="scientific">Blastococcus saxobsidens (strain DD2)</name>
    <dbReference type="NCBI Taxonomy" id="1146883"/>
    <lineage>
        <taxon>Bacteria</taxon>
        <taxon>Bacillati</taxon>
        <taxon>Actinomycetota</taxon>
        <taxon>Actinomycetes</taxon>
        <taxon>Geodermatophilales</taxon>
        <taxon>Geodermatophilaceae</taxon>
        <taxon>Blastococcus</taxon>
    </lineage>
</organism>
<evidence type="ECO:0000256" key="1">
    <source>
        <dbReference type="ARBA" id="ARBA00006432"/>
    </source>
</evidence>
<dbReference type="HOGENOM" id="CLU_000022_59_1_11"/>
<dbReference type="InterPro" id="IPR042099">
    <property type="entry name" value="ANL_N_sf"/>
</dbReference>
<dbReference type="PANTHER" id="PTHR43201">
    <property type="entry name" value="ACYL-COA SYNTHETASE"/>
    <property type="match status" value="1"/>
</dbReference>
<evidence type="ECO:0000313" key="4">
    <source>
        <dbReference type="Proteomes" id="UP000007517"/>
    </source>
</evidence>
<reference evidence="3 4" key="1">
    <citation type="journal article" date="2012" name="J. Bacteriol.">
        <title>Genome Sequence of Blastococcus saxobsidens DD2, a Stone-Inhabiting Bacterium.</title>
        <authorList>
            <person name="Chouaia B."/>
            <person name="Crotti E."/>
            <person name="Brusetti L."/>
            <person name="Daffonchio D."/>
            <person name="Essoussi I."/>
            <person name="Nouioui I."/>
            <person name="Sbissi I."/>
            <person name="Ghodhbane-Gtari F."/>
            <person name="Gtari M."/>
            <person name="Vacherie B."/>
            <person name="Barbe V."/>
            <person name="Medigue C."/>
            <person name="Gury J."/>
            <person name="Pujic P."/>
            <person name="Normand P."/>
        </authorList>
    </citation>
    <scope>NUCLEOTIDE SEQUENCE [LARGE SCALE GENOMIC DNA]</scope>
    <source>
        <strain evidence="3 4">DD2</strain>
    </source>
</reference>
<dbReference type="AlphaFoldDB" id="H6RNN9"/>
<dbReference type="KEGG" id="bsd:BLASA_4375"/>
<dbReference type="Proteomes" id="UP000007517">
    <property type="component" value="Chromosome"/>
</dbReference>
<comment type="similarity">
    <text evidence="1">Belongs to the ATP-dependent AMP-binding enzyme family.</text>
</comment>
<protein>
    <submittedName>
        <fullName evidence="3">Acyl-CoA synthetase (AMP-forming)/AMP-acid ligase II</fullName>
        <ecNumber evidence="3">6.2.1.-</ecNumber>
    </submittedName>
</protein>
<keyword evidence="2 3" id="KW-0436">Ligase</keyword>
<dbReference type="InterPro" id="IPR045851">
    <property type="entry name" value="AMP-bd_C_sf"/>
</dbReference>
<dbReference type="Gene3D" id="3.30.300.30">
    <property type="match status" value="1"/>
</dbReference>
<sequence>MTTDPVDVLGTVDPVASVLSAYADGRRICLVTSGTTARPRSVVRTAASWVESFPAVSQLTGIAADSRVWVPGPLGASMNLFAAAHARFVGADVVPASAGASHGLLTPMALIGALDDGVDVAGMHLVVAGDRLTRTVARRATAAGARVSHYYGAAELSFVAWGSDEEDLRLFPDVELEIRDGVIWTRSPFLSHGYLAPGGPFTIAPDGFATVGDHGRLTNGVLTVVGRDGRAVVTGGATVLVDDVEEVLRWVGGGDVVVVGVAHPRLGQMVAAVFTDPVALTAARDAAPGELTPAQRPRLWFHLPRWPQTAAGKVDRAAIAALADAGALRPVPRTGGASSGAGA</sequence>
<keyword evidence="4" id="KW-1185">Reference proteome</keyword>
<dbReference type="GO" id="GO:0006631">
    <property type="term" value="P:fatty acid metabolic process"/>
    <property type="evidence" value="ECO:0007669"/>
    <property type="project" value="TreeGrafter"/>
</dbReference>
<reference evidence="4" key="2">
    <citation type="submission" date="2012-02" db="EMBL/GenBank/DDBJ databases">
        <title>Complete genome sequence of Blastococcus saxobsidens strain DD2.</title>
        <authorList>
            <person name="Genoscope."/>
        </authorList>
    </citation>
    <scope>NUCLEOTIDE SEQUENCE [LARGE SCALE GENOMIC DNA]</scope>
    <source>
        <strain evidence="4">DD2</strain>
    </source>
</reference>